<organism evidence="9 10">
    <name type="scientific">Candidatus Obscuribacter phosphatis</name>
    <dbReference type="NCBI Taxonomy" id="1906157"/>
    <lineage>
        <taxon>Bacteria</taxon>
        <taxon>Bacillati</taxon>
        <taxon>Candidatus Melainabacteria</taxon>
        <taxon>Candidatus Obscuribacterales</taxon>
        <taxon>Candidatus Obscuribacteraceae</taxon>
        <taxon>Candidatus Obscuribacter</taxon>
    </lineage>
</organism>
<dbReference type="AlphaFoldDB" id="A0A8J7PCA2"/>
<evidence type="ECO:0000256" key="4">
    <source>
        <dbReference type="ARBA" id="ARBA00022679"/>
    </source>
</evidence>
<dbReference type="CDD" id="cd00082">
    <property type="entry name" value="HisKA"/>
    <property type="match status" value="1"/>
</dbReference>
<gene>
    <name evidence="9" type="ORF">J0M35_08050</name>
</gene>
<dbReference type="InterPro" id="IPR003594">
    <property type="entry name" value="HATPase_dom"/>
</dbReference>
<dbReference type="SMART" id="SM00388">
    <property type="entry name" value="HisKA"/>
    <property type="match status" value="1"/>
</dbReference>
<dbReference type="GO" id="GO:0000155">
    <property type="term" value="F:phosphorelay sensor kinase activity"/>
    <property type="evidence" value="ECO:0007669"/>
    <property type="project" value="InterPro"/>
</dbReference>
<keyword evidence="7" id="KW-0812">Transmembrane</keyword>
<accession>A0A8J7PCA2</accession>
<proteinExistence type="predicted"/>
<dbReference type="Gene3D" id="1.10.287.130">
    <property type="match status" value="1"/>
</dbReference>
<feature type="transmembrane region" description="Helical" evidence="7">
    <location>
        <begin position="12"/>
        <end position="36"/>
    </location>
</feature>
<keyword evidence="4" id="KW-0808">Transferase</keyword>
<dbReference type="InterPro" id="IPR036097">
    <property type="entry name" value="HisK_dim/P_sf"/>
</dbReference>
<protein>
    <recommendedName>
        <fullName evidence="2">histidine kinase</fullName>
        <ecNumber evidence="2">2.7.13.3</ecNumber>
    </recommendedName>
</protein>
<dbReference type="InterPro" id="IPR005467">
    <property type="entry name" value="His_kinase_dom"/>
</dbReference>
<keyword evidence="5" id="KW-0418">Kinase</keyword>
<keyword evidence="7" id="KW-0472">Membrane</keyword>
<keyword evidence="7" id="KW-1133">Transmembrane helix</keyword>
<evidence type="ECO:0000256" key="1">
    <source>
        <dbReference type="ARBA" id="ARBA00000085"/>
    </source>
</evidence>
<dbReference type="PANTHER" id="PTHR43711:SF1">
    <property type="entry name" value="HISTIDINE KINASE 1"/>
    <property type="match status" value="1"/>
</dbReference>
<evidence type="ECO:0000313" key="9">
    <source>
        <dbReference type="EMBL" id="MBN8660296.1"/>
    </source>
</evidence>
<evidence type="ECO:0000256" key="2">
    <source>
        <dbReference type="ARBA" id="ARBA00012438"/>
    </source>
</evidence>
<dbReference type="FunFam" id="3.30.565.10:FF:000006">
    <property type="entry name" value="Sensor histidine kinase WalK"/>
    <property type="match status" value="1"/>
</dbReference>
<sequence length="441" mass="48203">MPSTELKLRKRLTAQFVLLFIALYFLGGSVAIFMFANKLDASLDEELHDVANGALPAVEISAGKPSLVNWSRRVALRHDQLLSTIQVFDKEKNLLEEFGPAGVKRLVFGNVQEKVTLSGNDAKSAPLLLRSFYTDLYEGNKSIGYLQVQVSVKQRDEALKQIVLTMLALTPFLALSVAMCGSWFAGNAVKPVEAAMSLMRQFVMDAAHEINTPVSVIEASLQTISAELEESSADKKVAEQQSLQIAEISRLLKIIERSTNRMKNLGQSLIVLSRLESRQYTYLEEELSISQVIDSICDATRQLALSRGISFNVECEVEYLALKMRGNLDALQGMLLNLLSNAVNYSRPAGHVTLKIAYDEGRSVVKLIVADDGPGIAVESQARVFERFYRVDSSRSRNLGGCGLGLSIVKATVERHGGNISLTSVPGAGATFTVELAVAKS</sequence>
<evidence type="ECO:0000256" key="5">
    <source>
        <dbReference type="ARBA" id="ARBA00022777"/>
    </source>
</evidence>
<dbReference type="InterPro" id="IPR036890">
    <property type="entry name" value="HATPase_C_sf"/>
</dbReference>
<evidence type="ECO:0000313" key="10">
    <source>
        <dbReference type="Proteomes" id="UP000664277"/>
    </source>
</evidence>
<keyword evidence="3" id="KW-0597">Phosphoprotein</keyword>
<dbReference type="SMART" id="SM00387">
    <property type="entry name" value="HATPase_c"/>
    <property type="match status" value="1"/>
</dbReference>
<keyword evidence="6" id="KW-0902">Two-component regulatory system</keyword>
<dbReference type="PANTHER" id="PTHR43711">
    <property type="entry name" value="TWO-COMPONENT HISTIDINE KINASE"/>
    <property type="match status" value="1"/>
</dbReference>
<dbReference type="InterPro" id="IPR004358">
    <property type="entry name" value="Sig_transdc_His_kin-like_C"/>
</dbReference>
<evidence type="ECO:0000256" key="6">
    <source>
        <dbReference type="ARBA" id="ARBA00023012"/>
    </source>
</evidence>
<dbReference type="Gene3D" id="3.30.565.10">
    <property type="entry name" value="Histidine kinase-like ATPase, C-terminal domain"/>
    <property type="match status" value="1"/>
</dbReference>
<reference evidence="9" key="1">
    <citation type="submission" date="2021-02" db="EMBL/GenBank/DDBJ databases">
        <title>Genome-Resolved Metagenomics of a Microbial Community Performing Photosynthetic Biological Nutrient Removal.</title>
        <authorList>
            <person name="Mcdaniel E.A."/>
        </authorList>
    </citation>
    <scope>NUCLEOTIDE SEQUENCE</scope>
    <source>
        <strain evidence="9">UWPOB_OBS1</strain>
    </source>
</reference>
<dbReference type="SUPFAM" id="SSF47384">
    <property type="entry name" value="Homodimeric domain of signal transducing histidine kinase"/>
    <property type="match status" value="1"/>
</dbReference>
<dbReference type="EMBL" id="JAFLCK010000009">
    <property type="protein sequence ID" value="MBN8660296.1"/>
    <property type="molecule type" value="Genomic_DNA"/>
</dbReference>
<evidence type="ECO:0000256" key="7">
    <source>
        <dbReference type="SAM" id="Phobius"/>
    </source>
</evidence>
<dbReference type="SUPFAM" id="SSF55874">
    <property type="entry name" value="ATPase domain of HSP90 chaperone/DNA topoisomerase II/histidine kinase"/>
    <property type="match status" value="1"/>
</dbReference>
<dbReference type="Pfam" id="PF00512">
    <property type="entry name" value="HisKA"/>
    <property type="match status" value="1"/>
</dbReference>
<dbReference type="EC" id="2.7.13.3" evidence="2"/>
<dbReference type="CDD" id="cd00075">
    <property type="entry name" value="HATPase"/>
    <property type="match status" value="1"/>
</dbReference>
<dbReference type="InterPro" id="IPR050736">
    <property type="entry name" value="Sensor_HK_Regulatory"/>
</dbReference>
<feature type="domain" description="Histidine kinase" evidence="8">
    <location>
        <begin position="205"/>
        <end position="440"/>
    </location>
</feature>
<comment type="caution">
    <text evidence="9">The sequence shown here is derived from an EMBL/GenBank/DDBJ whole genome shotgun (WGS) entry which is preliminary data.</text>
</comment>
<evidence type="ECO:0000256" key="3">
    <source>
        <dbReference type="ARBA" id="ARBA00022553"/>
    </source>
</evidence>
<dbReference type="PRINTS" id="PR00344">
    <property type="entry name" value="BCTRLSENSOR"/>
</dbReference>
<evidence type="ECO:0000259" key="8">
    <source>
        <dbReference type="PROSITE" id="PS50109"/>
    </source>
</evidence>
<dbReference type="PROSITE" id="PS50109">
    <property type="entry name" value="HIS_KIN"/>
    <property type="match status" value="1"/>
</dbReference>
<comment type="catalytic activity">
    <reaction evidence="1">
        <text>ATP + protein L-histidine = ADP + protein N-phospho-L-histidine.</text>
        <dbReference type="EC" id="2.7.13.3"/>
    </reaction>
</comment>
<dbReference type="InterPro" id="IPR003661">
    <property type="entry name" value="HisK_dim/P_dom"/>
</dbReference>
<dbReference type="Pfam" id="PF02518">
    <property type="entry name" value="HATPase_c"/>
    <property type="match status" value="1"/>
</dbReference>
<name>A0A8J7PCA2_9BACT</name>
<dbReference type="Proteomes" id="UP000664277">
    <property type="component" value="Unassembled WGS sequence"/>
</dbReference>